<accession>A0A292Q4M7</accession>
<proteinExistence type="predicted"/>
<name>A0A292Q4M7_9PEZI</name>
<sequence>MCGLVLLPKAQIYLQHHTPVVTYHKKKNAILKVKGSTLWRTVPKAYDSAQHTSRAPPPPPPPPPTYLRYPSHHTPVIPTQCKHKQWRQRNPHEPPSFPSLFPIFSGSISFLTKPSLLYRTAIHTTAPYEYGYRAPRTYVLYSTVQYRTVPDGHHQPPQKTTLQSAFTKRKEEGEKKEKREK</sequence>
<dbReference type="EMBL" id="LN890959">
    <property type="protein sequence ID" value="CUS14394.1"/>
    <property type="molecule type" value="Genomic_DNA"/>
</dbReference>
<keyword evidence="3" id="KW-1185">Reference proteome</keyword>
<feature type="region of interest" description="Disordered" evidence="1">
    <location>
        <begin position="148"/>
        <end position="181"/>
    </location>
</feature>
<protein>
    <submittedName>
        <fullName evidence="2">Uncharacterized protein</fullName>
    </submittedName>
</protein>
<evidence type="ECO:0000256" key="1">
    <source>
        <dbReference type="SAM" id="MobiDB-lite"/>
    </source>
</evidence>
<evidence type="ECO:0000313" key="2">
    <source>
        <dbReference type="EMBL" id="CUS14394.1"/>
    </source>
</evidence>
<feature type="compositionally biased region" description="Polar residues" evidence="1">
    <location>
        <begin position="157"/>
        <end position="166"/>
    </location>
</feature>
<dbReference type="AlphaFoldDB" id="A0A292Q4M7"/>
<dbReference type="Proteomes" id="UP001412239">
    <property type="component" value="Unassembled WGS sequence"/>
</dbReference>
<reference evidence="2" key="1">
    <citation type="submission" date="2015-10" db="EMBL/GenBank/DDBJ databases">
        <authorList>
            <person name="Regsiter A."/>
            <person name="william w."/>
        </authorList>
    </citation>
    <scope>NUCLEOTIDE SEQUENCE</scope>
    <source>
        <strain evidence="2">Montdore</strain>
    </source>
</reference>
<feature type="compositionally biased region" description="Basic and acidic residues" evidence="1">
    <location>
        <begin position="168"/>
        <end position="181"/>
    </location>
</feature>
<organism evidence="2 3">
    <name type="scientific">Tuber aestivum</name>
    <name type="common">summer truffle</name>
    <dbReference type="NCBI Taxonomy" id="59557"/>
    <lineage>
        <taxon>Eukaryota</taxon>
        <taxon>Fungi</taxon>
        <taxon>Dikarya</taxon>
        <taxon>Ascomycota</taxon>
        <taxon>Pezizomycotina</taxon>
        <taxon>Pezizomycetes</taxon>
        <taxon>Pezizales</taxon>
        <taxon>Tuberaceae</taxon>
        <taxon>Tuber</taxon>
    </lineage>
</organism>
<evidence type="ECO:0000313" key="3">
    <source>
        <dbReference type="Proteomes" id="UP001412239"/>
    </source>
</evidence>
<gene>
    <name evidence="2" type="ORF">GSTUAT00001445001</name>
</gene>